<dbReference type="Proteomes" id="UP000018922">
    <property type="component" value="Chromosome I"/>
</dbReference>
<evidence type="ECO:0000313" key="2">
    <source>
        <dbReference type="Proteomes" id="UP000018922"/>
    </source>
</evidence>
<gene>
    <name evidence="1" type="ordered locus">MGMSRv2__3778</name>
</gene>
<dbReference type="HOGENOM" id="CLU_933182_0_0_5"/>
<reference evidence="1 2" key="1">
    <citation type="journal article" date="2014" name="Genome Announc.">
        <title>Complete genome sequence of Magnetospirillum gryphiswaldense MSR-1.</title>
        <authorList>
            <person name="Wang X."/>
            <person name="Wang Q."/>
            <person name="Zhang W."/>
            <person name="Wang Y."/>
            <person name="Li L."/>
            <person name="Wen T."/>
            <person name="Zhang T."/>
            <person name="Zhang Y."/>
            <person name="Xu J."/>
            <person name="Hu J."/>
            <person name="Li S."/>
            <person name="Liu L."/>
            <person name="Liu J."/>
            <person name="Jiang W."/>
            <person name="Tian J."/>
            <person name="Li Y."/>
            <person name="Schuler D."/>
            <person name="Wang L."/>
            <person name="Li J."/>
        </authorList>
    </citation>
    <scope>NUCLEOTIDE SEQUENCE [LARGE SCALE GENOMIC DNA]</scope>
    <source>
        <strain evidence="2">DSM 6361 / JCM 21280 / NBRC 15271 / MSR-1</strain>
    </source>
</reference>
<dbReference type="AlphaFoldDB" id="V6F8I0"/>
<evidence type="ECO:0000313" key="1">
    <source>
        <dbReference type="EMBL" id="CDL00993.1"/>
    </source>
</evidence>
<name>V6F8I0_MAGGM</name>
<dbReference type="KEGG" id="mgy:MGMSRv2__3778"/>
<keyword evidence="2" id="KW-1185">Reference proteome</keyword>
<dbReference type="EMBL" id="HG794546">
    <property type="protein sequence ID" value="CDL00993.1"/>
    <property type="molecule type" value="Genomic_DNA"/>
</dbReference>
<sequence length="298" mass="33521">MESFRPRKPQQRPFRGQWLSHLWRTLQHHPVLCRSFQQTFHSYSDPHTRVDFNIGWSVIIRRMLNALDALPEQPSILTIDDIDGQLVVTTSHPEITGPVISRVRAESLRTCHSCGRPGLLFNGMVLCTAHPAAILAGTDYIEMGGCSFATDMYDNNTLPKVDWLILPPANQGTAPCIIPAGSDSAHPIEDSHFLNALLRPGEIIYAVSPVDFHHWLRLIGAETTIGIAFDIREWIMHSSTLSHVPRVALEETLSFLQNAPEPEIRSSLLSILSRHFPSEQPTNTQWARLMDVGDWEEA</sequence>
<proteinExistence type="predicted"/>
<dbReference type="STRING" id="1430440.MGMSRv2__3778"/>
<organism evidence="1 2">
    <name type="scientific">Magnetospirillum gryphiswaldense (strain DSM 6361 / JCM 21280 / NBRC 15271 / MSR-1)</name>
    <dbReference type="NCBI Taxonomy" id="431944"/>
    <lineage>
        <taxon>Bacteria</taxon>
        <taxon>Pseudomonadati</taxon>
        <taxon>Pseudomonadota</taxon>
        <taxon>Alphaproteobacteria</taxon>
        <taxon>Rhodospirillales</taxon>
        <taxon>Rhodospirillaceae</taxon>
        <taxon>Magnetospirillum</taxon>
    </lineage>
</organism>
<accession>V6F8I0</accession>
<protein>
    <submittedName>
        <fullName evidence="1">Uncharacterized protein</fullName>
    </submittedName>
</protein>